<keyword evidence="3" id="KW-1185">Reference proteome</keyword>
<feature type="region of interest" description="Disordered" evidence="1">
    <location>
        <begin position="119"/>
        <end position="142"/>
    </location>
</feature>
<feature type="compositionally biased region" description="Basic and acidic residues" evidence="1">
    <location>
        <begin position="8"/>
        <end position="25"/>
    </location>
</feature>
<gene>
    <name evidence="2" type="ORF">J4Q44_G00176520</name>
</gene>
<evidence type="ECO:0000313" key="2">
    <source>
        <dbReference type="EMBL" id="KAK6311988.1"/>
    </source>
</evidence>
<dbReference type="EMBL" id="JAGTTL010000015">
    <property type="protein sequence ID" value="KAK6311988.1"/>
    <property type="molecule type" value="Genomic_DNA"/>
</dbReference>
<protein>
    <submittedName>
        <fullName evidence="2">Uncharacterized protein</fullName>
    </submittedName>
</protein>
<feature type="region of interest" description="Disordered" evidence="1">
    <location>
        <begin position="1"/>
        <end position="43"/>
    </location>
</feature>
<dbReference type="AlphaFoldDB" id="A0AAN8QV54"/>
<proteinExistence type="predicted"/>
<accession>A0AAN8QV54</accession>
<dbReference type="Proteomes" id="UP001356427">
    <property type="component" value="Unassembled WGS sequence"/>
</dbReference>
<reference evidence="2 3" key="1">
    <citation type="submission" date="2021-04" db="EMBL/GenBank/DDBJ databases">
        <authorList>
            <person name="De Guttry C."/>
            <person name="Zahm M."/>
            <person name="Klopp C."/>
            <person name="Cabau C."/>
            <person name="Louis A."/>
            <person name="Berthelot C."/>
            <person name="Parey E."/>
            <person name="Roest Crollius H."/>
            <person name="Montfort J."/>
            <person name="Robinson-Rechavi M."/>
            <person name="Bucao C."/>
            <person name="Bouchez O."/>
            <person name="Gislard M."/>
            <person name="Lluch J."/>
            <person name="Milhes M."/>
            <person name="Lampietro C."/>
            <person name="Lopez Roques C."/>
            <person name="Donnadieu C."/>
            <person name="Braasch I."/>
            <person name="Desvignes T."/>
            <person name="Postlethwait J."/>
            <person name="Bobe J."/>
            <person name="Wedekind C."/>
            <person name="Guiguen Y."/>
        </authorList>
    </citation>
    <scope>NUCLEOTIDE SEQUENCE [LARGE SCALE GENOMIC DNA]</scope>
    <source>
        <strain evidence="2">Cs_M1</strain>
        <tissue evidence="2">Blood</tissue>
    </source>
</reference>
<comment type="caution">
    <text evidence="2">The sequence shown here is derived from an EMBL/GenBank/DDBJ whole genome shotgun (WGS) entry which is preliminary data.</text>
</comment>
<feature type="compositionally biased region" description="Polar residues" evidence="1">
    <location>
        <begin position="55"/>
        <end position="64"/>
    </location>
</feature>
<organism evidence="2 3">
    <name type="scientific">Coregonus suidteri</name>
    <dbReference type="NCBI Taxonomy" id="861788"/>
    <lineage>
        <taxon>Eukaryota</taxon>
        <taxon>Metazoa</taxon>
        <taxon>Chordata</taxon>
        <taxon>Craniata</taxon>
        <taxon>Vertebrata</taxon>
        <taxon>Euteleostomi</taxon>
        <taxon>Actinopterygii</taxon>
        <taxon>Neopterygii</taxon>
        <taxon>Teleostei</taxon>
        <taxon>Protacanthopterygii</taxon>
        <taxon>Salmoniformes</taxon>
        <taxon>Salmonidae</taxon>
        <taxon>Coregoninae</taxon>
        <taxon>Coregonus</taxon>
    </lineage>
</organism>
<name>A0AAN8QV54_9TELE</name>
<evidence type="ECO:0000256" key="1">
    <source>
        <dbReference type="SAM" id="MobiDB-lite"/>
    </source>
</evidence>
<evidence type="ECO:0000313" key="3">
    <source>
        <dbReference type="Proteomes" id="UP001356427"/>
    </source>
</evidence>
<feature type="region of interest" description="Disordered" evidence="1">
    <location>
        <begin position="55"/>
        <end position="84"/>
    </location>
</feature>
<sequence>MPYQPFSKGDRLGKRNLRRDKDRRNLTQFNMQTLPKSAKQKERDRMRLQKKFQKQLVSVRSGTRNPRYVSRSPTPKALFPTPRVLGQPSFPAHGFFPRPATWGHGERLGHPALFIDISPKRERKGKPPSSSDPNKVSPGLGTLCMLDPGSRALTLGTFL</sequence>